<keyword evidence="3" id="KW-1185">Reference proteome</keyword>
<dbReference type="RefSeq" id="WP_013176389.1">
    <property type="nucleotide sequence ID" value="NC_014220.1"/>
</dbReference>
<dbReference type="HOGENOM" id="CLU_2995080_0_0_9"/>
<name>D7CJN2_SYNLT</name>
<keyword evidence="1" id="KW-0472">Membrane</keyword>
<organism evidence="2 3">
    <name type="scientific">Syntrophothermus lipocalidus (strain DSM 12680 / TGB-C1)</name>
    <dbReference type="NCBI Taxonomy" id="643648"/>
    <lineage>
        <taxon>Bacteria</taxon>
        <taxon>Bacillati</taxon>
        <taxon>Bacillota</taxon>
        <taxon>Clostridia</taxon>
        <taxon>Eubacteriales</taxon>
        <taxon>Syntrophomonadaceae</taxon>
        <taxon>Syntrophothermus</taxon>
    </lineage>
</organism>
<dbReference type="STRING" id="643648.Slip_2246"/>
<evidence type="ECO:0000313" key="2">
    <source>
        <dbReference type="EMBL" id="ADI02987.1"/>
    </source>
</evidence>
<evidence type="ECO:0000256" key="1">
    <source>
        <dbReference type="SAM" id="Phobius"/>
    </source>
</evidence>
<proteinExistence type="predicted"/>
<reference evidence="3" key="1">
    <citation type="journal article" date="2010" name="Stand. Genomic Sci.">
        <title>Complete genome sequence of Syntrophothermus lipocalidus type strain (TGB-C1T).</title>
        <authorList>
            <consortium name="US DOE Joint Genome Institute (JGI-PGF)"/>
            <person name="Djao O."/>
            <person name="Zhang X."/>
            <person name="Lucas S."/>
            <person name="Lapidus A."/>
            <person name="Glavina Del Rio T."/>
            <person name="Nolan M."/>
            <person name="Tice H."/>
            <person name="Cheng J."/>
            <person name="Han C."/>
            <person name="Tapia R."/>
            <person name="Goodwin L."/>
            <person name="Pitluck S."/>
            <person name="Liolios K."/>
            <person name="Ivanova N."/>
            <person name="Mavromatis K."/>
            <person name="Mikhailova N."/>
            <person name="Ovchinnikova G."/>
            <person name="Pati A."/>
            <person name="Brambilla E."/>
            <person name="Chen A."/>
            <person name="Palaniappan K."/>
            <person name="Land M."/>
            <person name="Hauser L."/>
            <person name="Chang Y."/>
            <person name="Jeffries C."/>
            <person name="Rohde M."/>
            <person name="Sikorski J."/>
            <person name="Spring S."/>
            <person name="Goker M."/>
            <person name="Detter J."/>
            <person name="Woyke T."/>
            <person name="Bristow J."/>
            <person name="Eisen J."/>
            <person name="Markowitz V."/>
            <person name="Hugenholtz P."/>
            <person name="Kyrpides N."/>
            <person name="Klenk H."/>
        </authorList>
    </citation>
    <scope>NUCLEOTIDE SEQUENCE [LARGE SCALE GENOMIC DNA]</scope>
    <source>
        <strain evidence="3">DSM 12680 / TGB-C1</strain>
    </source>
</reference>
<dbReference type="KEGG" id="slp:Slip_2246"/>
<keyword evidence="1" id="KW-1133">Transmembrane helix</keyword>
<dbReference type="AlphaFoldDB" id="D7CJN2"/>
<accession>D7CJN2</accession>
<protein>
    <submittedName>
        <fullName evidence="2">Uncharacterized protein</fullName>
    </submittedName>
</protein>
<dbReference type="EMBL" id="CP002048">
    <property type="protein sequence ID" value="ADI02987.1"/>
    <property type="molecule type" value="Genomic_DNA"/>
</dbReference>
<keyword evidence="1" id="KW-0812">Transmembrane</keyword>
<sequence>MTGKYLIFIGLCLVGALLFTVLFFLKQLRKTERLIEELESGELEEEEEKENINSLDY</sequence>
<dbReference type="Proteomes" id="UP000000378">
    <property type="component" value="Chromosome"/>
</dbReference>
<reference evidence="2 3" key="2">
    <citation type="journal article" date="2010" name="Stand. Genomic Sci.">
        <title>Complete genome sequence of Syntrophothermus lipocalidus type strain (TGB-C1).</title>
        <authorList>
            <person name="Djao O.D."/>
            <person name="Zhang X."/>
            <person name="Lucas S."/>
            <person name="Lapidus A."/>
            <person name="Del Rio T.G."/>
            <person name="Nolan M."/>
            <person name="Tice H."/>
            <person name="Cheng J.F."/>
            <person name="Han C."/>
            <person name="Tapia R."/>
            <person name="Goodwin L."/>
            <person name="Pitluck S."/>
            <person name="Liolios K."/>
            <person name="Ivanova N."/>
            <person name="Mavromatis K."/>
            <person name="Mikhailova N."/>
            <person name="Ovchinnikova G."/>
            <person name="Pati A."/>
            <person name="Brambilla E."/>
            <person name="Chen A."/>
            <person name="Palaniappan K."/>
            <person name="Land M."/>
            <person name="Hauser L."/>
            <person name="Chang Y.J."/>
            <person name="Jeffries C.D."/>
            <person name="Rohde M."/>
            <person name="Sikorski J."/>
            <person name="Spring S."/>
            <person name="Goker M."/>
            <person name="Detter J.C."/>
            <person name="Woyke T."/>
            <person name="Bristow J."/>
            <person name="Eisen J.A."/>
            <person name="Markowitz V."/>
            <person name="Hugenholtz P."/>
            <person name="Kyrpides N.C."/>
            <person name="Klenk H.P."/>
        </authorList>
    </citation>
    <scope>NUCLEOTIDE SEQUENCE [LARGE SCALE GENOMIC DNA]</scope>
    <source>
        <strain evidence="3">DSM 12680 / TGB-C1</strain>
    </source>
</reference>
<gene>
    <name evidence="2" type="ordered locus">Slip_2246</name>
</gene>
<evidence type="ECO:0000313" key="3">
    <source>
        <dbReference type="Proteomes" id="UP000000378"/>
    </source>
</evidence>
<feature type="transmembrane region" description="Helical" evidence="1">
    <location>
        <begin position="6"/>
        <end position="25"/>
    </location>
</feature>